<proteinExistence type="predicted"/>
<accession>A0A317T169</accession>
<organism evidence="2 3">
    <name type="scientific">Tuber magnatum</name>
    <name type="common">white Piedmont truffle</name>
    <dbReference type="NCBI Taxonomy" id="42249"/>
    <lineage>
        <taxon>Eukaryota</taxon>
        <taxon>Fungi</taxon>
        <taxon>Dikarya</taxon>
        <taxon>Ascomycota</taxon>
        <taxon>Pezizomycotina</taxon>
        <taxon>Pezizomycetes</taxon>
        <taxon>Pezizales</taxon>
        <taxon>Tuberaceae</taxon>
        <taxon>Tuber</taxon>
    </lineage>
</organism>
<dbReference type="AlphaFoldDB" id="A0A317T169"/>
<sequence>MEDFTNKHPQLPISNHHTPTASPLRIDQERPNEDRMALLHLAGQVKKLIKREKARDQKIMKMQSTIDTLMKKIVRVETESSGGVVGIEEVKKEQDDSSEGELSAISTETKAVLDRVFPCLPVSSSEPSCYPDTTLGSQIIENASLEDAGGEGVSTRDTLGHGADPFAHLAIGTNTVICREKERVKSPDIRVKREDDDGDYKEAEEVKPDTMEKCGKGGSPLVHKRRKKERGRKKLLAKRAPVWRVWEAPKKSKRSSMWDFSLSSSVSRHPRMIVRQIKEFGSQKRDL</sequence>
<feature type="compositionally biased region" description="Basic residues" evidence="1">
    <location>
        <begin position="222"/>
        <end position="235"/>
    </location>
</feature>
<reference evidence="2 3" key="1">
    <citation type="submission" date="2018-03" db="EMBL/GenBank/DDBJ databases">
        <title>Genomes of Pezizomycetes fungi and the evolution of truffles.</title>
        <authorList>
            <person name="Murat C."/>
            <person name="Payen T."/>
            <person name="Noel B."/>
            <person name="Kuo A."/>
            <person name="Martin F.M."/>
        </authorList>
    </citation>
    <scope>NUCLEOTIDE SEQUENCE [LARGE SCALE GENOMIC DNA]</scope>
    <source>
        <strain evidence="2">091103-1</strain>
    </source>
</reference>
<comment type="caution">
    <text evidence="2">The sequence shown here is derived from an EMBL/GenBank/DDBJ whole genome shotgun (WGS) entry which is preliminary data.</text>
</comment>
<evidence type="ECO:0000313" key="2">
    <source>
        <dbReference type="EMBL" id="PWW79181.1"/>
    </source>
</evidence>
<feature type="region of interest" description="Disordered" evidence="1">
    <location>
        <begin position="1"/>
        <end position="32"/>
    </location>
</feature>
<feature type="compositionally biased region" description="Polar residues" evidence="1">
    <location>
        <begin position="12"/>
        <end position="21"/>
    </location>
</feature>
<evidence type="ECO:0000313" key="3">
    <source>
        <dbReference type="Proteomes" id="UP000246991"/>
    </source>
</evidence>
<dbReference type="Proteomes" id="UP000246991">
    <property type="component" value="Unassembled WGS sequence"/>
</dbReference>
<evidence type="ECO:0000256" key="1">
    <source>
        <dbReference type="SAM" id="MobiDB-lite"/>
    </source>
</evidence>
<dbReference type="EMBL" id="PYWC01000010">
    <property type="protein sequence ID" value="PWW79181.1"/>
    <property type="molecule type" value="Genomic_DNA"/>
</dbReference>
<name>A0A317T169_9PEZI</name>
<protein>
    <submittedName>
        <fullName evidence="2">Uncharacterized protein</fullName>
    </submittedName>
</protein>
<keyword evidence="3" id="KW-1185">Reference proteome</keyword>
<gene>
    <name evidence="2" type="ORF">C7212DRAFT_360667</name>
</gene>
<feature type="region of interest" description="Disordered" evidence="1">
    <location>
        <begin position="210"/>
        <end position="235"/>
    </location>
</feature>